<reference evidence="6" key="1">
    <citation type="journal article" date="2019" name="Int. J. Syst. Evol. Microbiol.">
        <title>The Global Catalogue of Microorganisms (GCM) 10K type strain sequencing project: providing services to taxonomists for standard genome sequencing and annotation.</title>
        <authorList>
            <consortium name="The Broad Institute Genomics Platform"/>
            <consortium name="The Broad Institute Genome Sequencing Center for Infectious Disease"/>
            <person name="Wu L."/>
            <person name="Ma J."/>
        </authorList>
    </citation>
    <scope>NUCLEOTIDE SEQUENCE [LARGE SCALE GENOMIC DNA]</scope>
    <source>
        <strain evidence="6">JCM 31696</strain>
    </source>
</reference>
<gene>
    <name evidence="5" type="ORF">ACFQ07_34065</name>
</gene>
<feature type="modified residue" description="4-aspartylphosphate" evidence="2">
    <location>
        <position position="62"/>
    </location>
</feature>
<dbReference type="PRINTS" id="PR00038">
    <property type="entry name" value="HTHLUXR"/>
</dbReference>
<feature type="domain" description="Response regulatory" evidence="4">
    <location>
        <begin position="11"/>
        <end position="127"/>
    </location>
</feature>
<evidence type="ECO:0000259" key="3">
    <source>
        <dbReference type="PROSITE" id="PS50043"/>
    </source>
</evidence>
<sequence>MILDGRVGDVRVLLAEDVAMVRGALAALIEIEHDLTVVAEVERGDVVLDVARQTRPDVAIIDIDLPVMDGLTVAELLREHLPNCKSLILTSLGRPGLVRRALSLSVSGFLLKDTPSDRLAQAIREVASGRRVIDPQVALTAWDVGDNPLSPRETEVLRLVAQGAEASEIAAQLQLSIGTVRNYLTRIVMKMNARNRVDAVRVAREAGWLP</sequence>
<dbReference type="InterPro" id="IPR036388">
    <property type="entry name" value="WH-like_DNA-bd_sf"/>
</dbReference>
<dbReference type="EMBL" id="JBHTIR010004397">
    <property type="protein sequence ID" value="MFD0857280.1"/>
    <property type="molecule type" value="Genomic_DNA"/>
</dbReference>
<dbReference type="PROSITE" id="PS50043">
    <property type="entry name" value="HTH_LUXR_2"/>
    <property type="match status" value="1"/>
</dbReference>
<accession>A0ABW3CTN3</accession>
<dbReference type="PANTHER" id="PTHR43214">
    <property type="entry name" value="TWO-COMPONENT RESPONSE REGULATOR"/>
    <property type="match status" value="1"/>
</dbReference>
<dbReference type="PROSITE" id="PS00622">
    <property type="entry name" value="HTH_LUXR_1"/>
    <property type="match status" value="1"/>
</dbReference>
<protein>
    <submittedName>
        <fullName evidence="5">DNA-binding response regulator</fullName>
    </submittedName>
</protein>
<dbReference type="Pfam" id="PF00072">
    <property type="entry name" value="Response_reg"/>
    <property type="match status" value="1"/>
</dbReference>
<dbReference type="Gene3D" id="1.10.10.10">
    <property type="entry name" value="Winged helix-like DNA-binding domain superfamily/Winged helix DNA-binding domain"/>
    <property type="match status" value="1"/>
</dbReference>
<dbReference type="InterPro" id="IPR000792">
    <property type="entry name" value="Tscrpt_reg_LuxR_C"/>
</dbReference>
<evidence type="ECO:0000259" key="4">
    <source>
        <dbReference type="PROSITE" id="PS50110"/>
    </source>
</evidence>
<organism evidence="5 6">
    <name type="scientific">Actinomadura adrarensis</name>
    <dbReference type="NCBI Taxonomy" id="1819600"/>
    <lineage>
        <taxon>Bacteria</taxon>
        <taxon>Bacillati</taxon>
        <taxon>Actinomycetota</taxon>
        <taxon>Actinomycetes</taxon>
        <taxon>Streptosporangiales</taxon>
        <taxon>Thermomonosporaceae</taxon>
        <taxon>Actinomadura</taxon>
    </lineage>
</organism>
<dbReference type="PANTHER" id="PTHR43214:SF42">
    <property type="entry name" value="TRANSCRIPTIONAL REGULATORY PROTEIN DESR"/>
    <property type="match status" value="1"/>
</dbReference>
<evidence type="ECO:0000313" key="6">
    <source>
        <dbReference type="Proteomes" id="UP001597083"/>
    </source>
</evidence>
<keyword evidence="2" id="KW-0597">Phosphoprotein</keyword>
<keyword evidence="6" id="KW-1185">Reference proteome</keyword>
<dbReference type="InterPro" id="IPR001789">
    <property type="entry name" value="Sig_transdc_resp-reg_receiver"/>
</dbReference>
<dbReference type="InterPro" id="IPR039420">
    <property type="entry name" value="WalR-like"/>
</dbReference>
<evidence type="ECO:0000256" key="1">
    <source>
        <dbReference type="ARBA" id="ARBA00023125"/>
    </source>
</evidence>
<keyword evidence="1 5" id="KW-0238">DNA-binding</keyword>
<dbReference type="InterPro" id="IPR016032">
    <property type="entry name" value="Sig_transdc_resp-reg_C-effctor"/>
</dbReference>
<evidence type="ECO:0000256" key="2">
    <source>
        <dbReference type="PROSITE-ProRule" id="PRU00169"/>
    </source>
</evidence>
<dbReference type="SUPFAM" id="SSF52172">
    <property type="entry name" value="CheY-like"/>
    <property type="match status" value="1"/>
</dbReference>
<dbReference type="SMART" id="SM00421">
    <property type="entry name" value="HTH_LUXR"/>
    <property type="match status" value="1"/>
</dbReference>
<dbReference type="Gene3D" id="3.40.50.2300">
    <property type="match status" value="1"/>
</dbReference>
<dbReference type="Pfam" id="PF00196">
    <property type="entry name" value="GerE"/>
    <property type="match status" value="1"/>
</dbReference>
<name>A0ABW3CTN3_9ACTN</name>
<dbReference type="GO" id="GO:0003677">
    <property type="term" value="F:DNA binding"/>
    <property type="evidence" value="ECO:0007669"/>
    <property type="project" value="UniProtKB-KW"/>
</dbReference>
<dbReference type="Proteomes" id="UP001597083">
    <property type="component" value="Unassembled WGS sequence"/>
</dbReference>
<dbReference type="SUPFAM" id="SSF46894">
    <property type="entry name" value="C-terminal effector domain of the bipartite response regulators"/>
    <property type="match status" value="1"/>
</dbReference>
<proteinExistence type="predicted"/>
<feature type="domain" description="HTH luxR-type" evidence="3">
    <location>
        <begin position="142"/>
        <end position="207"/>
    </location>
</feature>
<evidence type="ECO:0000313" key="5">
    <source>
        <dbReference type="EMBL" id="MFD0857280.1"/>
    </source>
</evidence>
<dbReference type="SMART" id="SM00448">
    <property type="entry name" value="REC"/>
    <property type="match status" value="1"/>
</dbReference>
<dbReference type="PROSITE" id="PS50110">
    <property type="entry name" value="RESPONSE_REGULATORY"/>
    <property type="match status" value="1"/>
</dbReference>
<dbReference type="CDD" id="cd06170">
    <property type="entry name" value="LuxR_C_like"/>
    <property type="match status" value="1"/>
</dbReference>
<dbReference type="InterPro" id="IPR011006">
    <property type="entry name" value="CheY-like_superfamily"/>
</dbReference>
<comment type="caution">
    <text evidence="5">The sequence shown here is derived from an EMBL/GenBank/DDBJ whole genome shotgun (WGS) entry which is preliminary data.</text>
</comment>